<proteinExistence type="predicted"/>
<dbReference type="EMBL" id="OW240913">
    <property type="protein sequence ID" value="CAH2251861.1"/>
    <property type="molecule type" value="Genomic_DNA"/>
</dbReference>
<feature type="domain" description="DUF4371" evidence="1">
    <location>
        <begin position="149"/>
        <end position="381"/>
    </location>
</feature>
<dbReference type="InterPro" id="IPR012337">
    <property type="entry name" value="RNaseH-like_sf"/>
</dbReference>
<organism evidence="2 3">
    <name type="scientific">Pelobates cultripes</name>
    <name type="common">Western spadefoot toad</name>
    <dbReference type="NCBI Taxonomy" id="61616"/>
    <lineage>
        <taxon>Eukaryota</taxon>
        <taxon>Metazoa</taxon>
        <taxon>Chordata</taxon>
        <taxon>Craniata</taxon>
        <taxon>Vertebrata</taxon>
        <taxon>Euteleostomi</taxon>
        <taxon>Amphibia</taxon>
        <taxon>Batrachia</taxon>
        <taxon>Anura</taxon>
        <taxon>Pelobatoidea</taxon>
        <taxon>Pelobatidae</taxon>
        <taxon>Pelobates</taxon>
    </lineage>
</organism>
<evidence type="ECO:0000259" key="1">
    <source>
        <dbReference type="Pfam" id="PF14291"/>
    </source>
</evidence>
<reference evidence="2" key="1">
    <citation type="submission" date="2022-03" db="EMBL/GenBank/DDBJ databases">
        <authorList>
            <person name="Alioto T."/>
            <person name="Alioto T."/>
            <person name="Gomez Garrido J."/>
        </authorList>
    </citation>
    <scope>NUCLEOTIDE SEQUENCE</scope>
</reference>
<dbReference type="PANTHER" id="PTHR45749:SF21">
    <property type="entry name" value="DUF4371 DOMAIN-CONTAINING PROTEIN"/>
    <property type="match status" value="1"/>
</dbReference>
<protein>
    <submittedName>
        <fullName evidence="2">Zinc finger MYM-type 1-like</fullName>
    </submittedName>
</protein>
<sequence length="859" mass="97611">MQSTVQLDIDTEAGEDIHHSIGVTVEGETVEHDSSLAKEDIPEVVGLKEGMSDTVDDKMWFIKPKSENLDSFLLFHPCQPVILSLNSTKLYQRRDGKKRHWLTYSHGHGAFFCMVCLAFSKKTDDSAFIDGCFDEKHMYQRIEEHERSNLHNNSSESLLMRSKNMDISSHFFEKQTARKEEVKRKRAILERIIETIKLIGKRGLSYRATAEAAYTLDNEKLDHGNFLEILLLLSKFDPLLKNHLDTVIKKSKKKHQSATSSKGRGSFVTLISKTTVNNIICVISALLKKGIAQEIRDAGMFSIQLDTTQDINVSDQCSIIIRYVTDVVHERLVAVVNCTSTTGKALCELVCNVLESMEIEVTNCVGNSTDGASNMQGQYNGFSTWLSSKAPGQIHVWCYAHVLNLVMMDVTKISVQAILLFGLLNSCAVFIRESYLRMNVWREKSQEERFRSLSVIGETRWWSRDAALTKVFGSFNDPSQALYVDLIQTMAEISRSDHFNADIRYKAGTYLESLKKFHTLIMAQLYLFVFKNTTPLSLYLQTHGMDVLQAYRMVTETVNNLQAHDRDSQMIIDAAKKFAVWANSKLDTTSCKVLLEEDFPSPRRIQRKKRMAGELAVDEPILLASDQFRVEVYNVTLDKIINSLHSRFTTHGQLFADLACLDPQNFEDILLDLPSSALERLSSLVIKFDSNATKEKLRSELLDFASKWQRLKMSLDEEYIDVNNEGQDEDTIHSHLISETEEQPYSNVGDKSGKCKTCKSCIACCYNVLLRYNFYSLTYSSLFNAYKLTLTLSSSQVACERFSKLKYILNRLRNSLSQTHLEAFMLMSVEKEALIGLSNETIIDVLASKSSLLQEMLLT</sequence>
<dbReference type="Pfam" id="PF14291">
    <property type="entry name" value="DUF4371"/>
    <property type="match status" value="1"/>
</dbReference>
<dbReference type="SUPFAM" id="SSF53098">
    <property type="entry name" value="Ribonuclease H-like"/>
    <property type="match status" value="1"/>
</dbReference>
<gene>
    <name evidence="2" type="ORF">PECUL_23A033083</name>
</gene>
<keyword evidence="3" id="KW-1185">Reference proteome</keyword>
<name>A0AAD1RFV7_PELCU</name>
<evidence type="ECO:0000313" key="2">
    <source>
        <dbReference type="EMBL" id="CAH2251861.1"/>
    </source>
</evidence>
<accession>A0AAD1RFV7</accession>
<dbReference type="PANTHER" id="PTHR45749">
    <property type="match status" value="1"/>
</dbReference>
<dbReference type="Proteomes" id="UP001295444">
    <property type="component" value="Chromosome 02"/>
</dbReference>
<dbReference type="InterPro" id="IPR025398">
    <property type="entry name" value="DUF4371"/>
</dbReference>
<dbReference type="AlphaFoldDB" id="A0AAD1RFV7"/>
<evidence type="ECO:0000313" key="3">
    <source>
        <dbReference type="Proteomes" id="UP001295444"/>
    </source>
</evidence>